<name>A0A7W6RR92_9HYPH</name>
<dbReference type="AlphaFoldDB" id="A0A7W6RR92"/>
<keyword evidence="1" id="KW-1133">Transmembrane helix</keyword>
<sequence length="55" mass="5327">MSHATGYVMSFLAATIILHTGGIALASLRFGKAGQIVSRVAGAAAALAGAALLTG</sequence>
<evidence type="ECO:0000256" key="1">
    <source>
        <dbReference type="SAM" id="Phobius"/>
    </source>
</evidence>
<evidence type="ECO:0000313" key="3">
    <source>
        <dbReference type="Proteomes" id="UP000533641"/>
    </source>
</evidence>
<comment type="caution">
    <text evidence="2">The sequence shown here is derived from an EMBL/GenBank/DDBJ whole genome shotgun (WGS) entry which is preliminary data.</text>
</comment>
<dbReference type="RefSeq" id="WP_246778607.1">
    <property type="nucleotide sequence ID" value="NZ_JACIGM010000009.1"/>
</dbReference>
<proteinExistence type="predicted"/>
<dbReference type="Proteomes" id="UP000533641">
    <property type="component" value="Unassembled WGS sequence"/>
</dbReference>
<accession>A0A7W6RR92</accession>
<evidence type="ECO:0000313" key="2">
    <source>
        <dbReference type="EMBL" id="MBB4276450.1"/>
    </source>
</evidence>
<reference evidence="2 3" key="1">
    <citation type="submission" date="2020-08" db="EMBL/GenBank/DDBJ databases">
        <title>Genomic Encyclopedia of Type Strains, Phase IV (KMG-V): Genome sequencing to study the core and pangenomes of soil and plant-associated prokaryotes.</title>
        <authorList>
            <person name="Whitman W."/>
        </authorList>
    </citation>
    <scope>NUCLEOTIDE SEQUENCE [LARGE SCALE GENOMIC DNA]</scope>
    <source>
        <strain evidence="2 3">SEMIA 402</strain>
    </source>
</reference>
<dbReference type="EMBL" id="JACIGM010000009">
    <property type="protein sequence ID" value="MBB4276450.1"/>
    <property type="molecule type" value="Genomic_DNA"/>
</dbReference>
<organism evidence="2 3">
    <name type="scientific">Rhizobium mongolense</name>
    <dbReference type="NCBI Taxonomy" id="57676"/>
    <lineage>
        <taxon>Bacteria</taxon>
        <taxon>Pseudomonadati</taxon>
        <taxon>Pseudomonadota</taxon>
        <taxon>Alphaproteobacteria</taxon>
        <taxon>Hyphomicrobiales</taxon>
        <taxon>Rhizobiaceae</taxon>
        <taxon>Rhizobium/Agrobacterium group</taxon>
        <taxon>Rhizobium</taxon>
    </lineage>
</organism>
<protein>
    <submittedName>
        <fullName evidence="2">Hydrogenase/urease accessory protein HupE</fullName>
    </submittedName>
</protein>
<keyword evidence="1" id="KW-0472">Membrane</keyword>
<feature type="transmembrane region" description="Helical" evidence="1">
    <location>
        <begin position="7"/>
        <end position="30"/>
    </location>
</feature>
<gene>
    <name evidence="2" type="ORF">GGE12_004247</name>
</gene>
<keyword evidence="1" id="KW-0812">Transmembrane</keyword>
<feature type="transmembrane region" description="Helical" evidence="1">
    <location>
        <begin position="36"/>
        <end position="54"/>
    </location>
</feature>